<dbReference type="GO" id="GO:0004828">
    <property type="term" value="F:serine-tRNA ligase activity"/>
    <property type="evidence" value="ECO:0007669"/>
    <property type="project" value="UniProtKB-EC"/>
</dbReference>
<gene>
    <name evidence="22" type="ORF">A9K55_000877</name>
</gene>
<evidence type="ECO:0000256" key="15">
    <source>
        <dbReference type="ARBA" id="ARBA00023289"/>
    </source>
</evidence>
<evidence type="ECO:0000313" key="23">
    <source>
        <dbReference type="Proteomes" id="UP000323067"/>
    </source>
</evidence>
<dbReference type="OrthoDB" id="10264585at2759"/>
<evidence type="ECO:0000256" key="10">
    <source>
        <dbReference type="ARBA" id="ARBA00022917"/>
    </source>
</evidence>
<keyword evidence="4" id="KW-0436">Ligase</keyword>
<keyword evidence="11" id="KW-0342">GTP-binding</keyword>
<dbReference type="AlphaFoldDB" id="A0A2H4SUC6"/>
<comment type="similarity">
    <text evidence="18">Belongs to the small GTPase superfamily. Rheb family.</text>
</comment>
<dbReference type="Pfam" id="PF00587">
    <property type="entry name" value="tRNA-synt_2b"/>
    <property type="match status" value="1"/>
</dbReference>
<evidence type="ECO:0000256" key="6">
    <source>
        <dbReference type="ARBA" id="ARBA00022741"/>
    </source>
</evidence>
<evidence type="ECO:0000256" key="12">
    <source>
        <dbReference type="ARBA" id="ARBA00023136"/>
    </source>
</evidence>
<dbReference type="InterPro" id="IPR002317">
    <property type="entry name" value="Ser-tRNA-ligase_type_1"/>
</dbReference>
<organism evidence="22 23">
    <name type="scientific">Cordyceps militaris</name>
    <name type="common">Caterpillar fungus</name>
    <name type="synonym">Clavaria militaris</name>
    <dbReference type="NCBI Taxonomy" id="73501"/>
    <lineage>
        <taxon>Eukaryota</taxon>
        <taxon>Fungi</taxon>
        <taxon>Dikarya</taxon>
        <taxon>Ascomycota</taxon>
        <taxon>Pezizomycotina</taxon>
        <taxon>Sordariomycetes</taxon>
        <taxon>Hypocreomycetidae</taxon>
        <taxon>Hypocreales</taxon>
        <taxon>Cordycipitaceae</taxon>
        <taxon>Cordyceps</taxon>
    </lineage>
</organism>
<evidence type="ECO:0000256" key="11">
    <source>
        <dbReference type="ARBA" id="ARBA00023134"/>
    </source>
</evidence>
<evidence type="ECO:0000256" key="16">
    <source>
        <dbReference type="ARBA" id="ARBA00031113"/>
    </source>
</evidence>
<evidence type="ECO:0000256" key="2">
    <source>
        <dbReference type="ARBA" id="ARBA00012840"/>
    </source>
</evidence>
<dbReference type="PANTHER" id="PTHR11778">
    <property type="entry name" value="SERYL-TRNA SYNTHETASE"/>
    <property type="match status" value="1"/>
</dbReference>
<comment type="similarity">
    <text evidence="1">Belongs to the class-II aminoacyl-tRNA synthetase family. Type-1 seryl-tRNA synthetase subfamily.</text>
</comment>
<dbReference type="CDD" id="cd00770">
    <property type="entry name" value="SerRS_core"/>
    <property type="match status" value="1"/>
</dbReference>
<dbReference type="FunFam" id="3.40.50.300:FF:000273">
    <property type="entry name" value="GTP-binding protein Rheb homolog"/>
    <property type="match status" value="1"/>
</dbReference>
<dbReference type="InterPro" id="IPR015866">
    <property type="entry name" value="Ser-tRNA-synth_1_N"/>
</dbReference>
<keyword evidence="9" id="KW-0460">Magnesium</keyword>
<evidence type="ECO:0000256" key="7">
    <source>
        <dbReference type="ARBA" id="ARBA00022801"/>
    </source>
</evidence>
<dbReference type="SUPFAM" id="SSF46589">
    <property type="entry name" value="tRNA-binding arm"/>
    <property type="match status" value="1"/>
</dbReference>
<dbReference type="SMART" id="SM00175">
    <property type="entry name" value="RAB"/>
    <property type="match status" value="1"/>
</dbReference>
<keyword evidence="12" id="KW-0472">Membrane</keyword>
<dbReference type="InterPro" id="IPR042103">
    <property type="entry name" value="SerRS_1_N_sf"/>
</dbReference>
<dbReference type="GO" id="GO:0006434">
    <property type="term" value="P:seryl-tRNA aminoacylation"/>
    <property type="evidence" value="ECO:0007669"/>
    <property type="project" value="InterPro"/>
</dbReference>
<dbReference type="Gene3D" id="3.40.50.300">
    <property type="entry name" value="P-loop containing nucleotide triphosphate hydrolases"/>
    <property type="match status" value="1"/>
</dbReference>
<dbReference type="CDD" id="cd04137">
    <property type="entry name" value="RheB"/>
    <property type="match status" value="1"/>
</dbReference>
<evidence type="ECO:0000256" key="20">
    <source>
        <dbReference type="ARBA" id="ARBA00049117"/>
    </source>
</evidence>
<dbReference type="InterPro" id="IPR010978">
    <property type="entry name" value="tRNA-bd_arm"/>
</dbReference>
<feature type="domain" description="Aminoacyl-transfer RNA synthetases class-II family profile" evidence="21">
    <location>
        <begin position="450"/>
        <end position="680"/>
    </location>
</feature>
<dbReference type="EMBL" id="CP023327">
    <property type="protein sequence ID" value="ATY66706.1"/>
    <property type="molecule type" value="Genomic_DNA"/>
</dbReference>
<evidence type="ECO:0000256" key="9">
    <source>
        <dbReference type="ARBA" id="ARBA00022842"/>
    </source>
</evidence>
<dbReference type="Proteomes" id="UP000323067">
    <property type="component" value="Chromosome ii"/>
</dbReference>
<dbReference type="FunFam" id="3.30.930.10:FF:000026">
    <property type="entry name" value="Seryl-tRNA synthetase, cytoplasmic"/>
    <property type="match status" value="1"/>
</dbReference>
<evidence type="ECO:0000256" key="3">
    <source>
        <dbReference type="ARBA" id="ARBA00022481"/>
    </source>
</evidence>
<evidence type="ECO:0000256" key="14">
    <source>
        <dbReference type="ARBA" id="ARBA00023288"/>
    </source>
</evidence>
<dbReference type="GO" id="GO:0046872">
    <property type="term" value="F:metal ion binding"/>
    <property type="evidence" value="ECO:0007669"/>
    <property type="project" value="UniProtKB-KW"/>
</dbReference>
<dbReference type="GO" id="GO:0003924">
    <property type="term" value="F:GTPase activity"/>
    <property type="evidence" value="ECO:0007669"/>
    <property type="project" value="InterPro"/>
</dbReference>
<dbReference type="GO" id="GO:0012505">
    <property type="term" value="C:endomembrane system"/>
    <property type="evidence" value="ECO:0007669"/>
    <property type="project" value="UniProtKB-SubCell"/>
</dbReference>
<dbReference type="Pfam" id="PF02403">
    <property type="entry name" value="Seryl_tRNA_N"/>
    <property type="match status" value="1"/>
</dbReference>
<dbReference type="UniPathway" id="UPA00906">
    <property type="reaction ID" value="UER00895"/>
</dbReference>
<sequence>MPSPKQRKVAIVGSRSVGKSSLAVQYVDGHFVDSYYPTIENTFSKIIRYKGQEFSTEIVDTAGQDEYSILNSKHFIGIHGYMLVYSVSSLPSFEMVQVIREKILNHLGTESVPIVIVGNKSDLRPEQRQVSADDGKRLSEKLQCGWTEASARYNENVERAFEVLIEQIEKSQNPGEPPQKSNCLIMSLERYRRTSAARRIESELCLIESEGQGTKPHHGGVPLLCHFALANNYRTLHANMLDVNDFITERGGDPGRIRESQRRRFADEGIVDQVIALFEDHRKTQYGASQISSKINEVQKLIGAKKKVHLSVMICSVGIPETLTGCSMKAKEDASDLLQQKIELEKEKKLTAESAAQKERLLRAKISTVGNIVDDSVPVSNNEDDNAVQRTWAPEGVAIEKRNVLSHHEVLLRLDGYDPDRGVKVVGHRGYFLRQWGVFLNQALINYGLEFLSKRGYCPLQAPQFMLKEYMAKTAQLDDFDEQLYKVLDGDEANDKYLIATSEQPISAFHADEWLIAKDLPIKREAGSHGRDAWGIYRVHQFEKVEQFVLTDPEKSWEAFEEMIGVSEEFYQSLGLPYQVIAIVSGALNNAAAKKFDLEAWFPHQGEYKELVSCSNCTDYQSRALDIRFGAKTQTDTKKKYVHCLNSTLCATTRTLCCVLENYQTEDGIRVPEPLRKYLPGTPEFIPFARELPKEAAGIQKTLPHRAKK</sequence>
<name>A0A2H4SUC6_CORMI</name>
<dbReference type="VEuPathDB" id="FungiDB:A9K55_000877"/>
<dbReference type="PROSITE" id="PS51421">
    <property type="entry name" value="RAS"/>
    <property type="match status" value="1"/>
</dbReference>
<dbReference type="GO" id="GO:0005524">
    <property type="term" value="F:ATP binding"/>
    <property type="evidence" value="ECO:0007669"/>
    <property type="project" value="UniProtKB-KW"/>
</dbReference>
<keyword evidence="3" id="KW-0488">Methylation</keyword>
<dbReference type="VEuPathDB" id="FungiDB:CCM_03942"/>
<keyword evidence="6" id="KW-0547">Nucleotide-binding</keyword>
<evidence type="ECO:0000256" key="4">
    <source>
        <dbReference type="ARBA" id="ARBA00022598"/>
    </source>
</evidence>
<reference evidence="22 23" key="1">
    <citation type="journal article" date="2017" name="BMC Genomics">
        <title>Chromosome level assembly and secondary metabolite potential of the parasitic fungus Cordyceps militaris.</title>
        <authorList>
            <person name="Kramer G.J."/>
            <person name="Nodwell J.R."/>
        </authorList>
    </citation>
    <scope>NUCLEOTIDE SEQUENCE [LARGE SCALE GENOMIC DNA]</scope>
    <source>
        <strain evidence="22 23">ATCC 34164</strain>
    </source>
</reference>
<dbReference type="InterPro" id="IPR005225">
    <property type="entry name" value="Small_GTP-bd"/>
</dbReference>
<keyword evidence="13 22" id="KW-0030">Aminoacyl-tRNA synthetase</keyword>
<evidence type="ECO:0000256" key="1">
    <source>
        <dbReference type="ARBA" id="ARBA00010728"/>
    </source>
</evidence>
<dbReference type="NCBIfam" id="TIGR00231">
    <property type="entry name" value="small_GTP"/>
    <property type="match status" value="1"/>
</dbReference>
<evidence type="ECO:0000256" key="19">
    <source>
        <dbReference type="ARBA" id="ARBA00046278"/>
    </source>
</evidence>
<dbReference type="SUPFAM" id="SSF55681">
    <property type="entry name" value="Class II aaRS and biotin synthetases"/>
    <property type="match status" value="1"/>
</dbReference>
<evidence type="ECO:0000256" key="17">
    <source>
        <dbReference type="ARBA" id="ARBA00034892"/>
    </source>
</evidence>
<protein>
    <recommendedName>
        <fullName evidence="2">serine--tRNA ligase</fullName>
        <ecNumber evidence="2">6.1.1.11</ecNumber>
    </recommendedName>
    <alternativeName>
        <fullName evidence="16">Seryl-tRNA synthetase</fullName>
    </alternativeName>
    <alternativeName>
        <fullName evidence="17">Seryl-tRNA(Ser) synthetase</fullName>
    </alternativeName>
</protein>
<dbReference type="EC" id="6.1.1.11" evidence="2"/>
<dbReference type="InterPro" id="IPR045864">
    <property type="entry name" value="aa-tRNA-synth_II/BPL/LPL"/>
</dbReference>
<dbReference type="Pfam" id="PF00071">
    <property type="entry name" value="Ras"/>
    <property type="match status" value="1"/>
</dbReference>
<dbReference type="PROSITE" id="PS51420">
    <property type="entry name" value="RHO"/>
    <property type="match status" value="1"/>
</dbReference>
<keyword evidence="8" id="KW-0067">ATP-binding</keyword>
<dbReference type="InterPro" id="IPR001806">
    <property type="entry name" value="Small_GTPase"/>
</dbReference>
<dbReference type="NCBIfam" id="TIGR00414">
    <property type="entry name" value="serS"/>
    <property type="match status" value="1"/>
</dbReference>
<dbReference type="InterPro" id="IPR006195">
    <property type="entry name" value="aa-tRNA-synth_II"/>
</dbReference>
<dbReference type="InterPro" id="IPR027417">
    <property type="entry name" value="P-loop_NTPase"/>
</dbReference>
<dbReference type="SUPFAM" id="SSF52540">
    <property type="entry name" value="P-loop containing nucleoside triphosphate hydrolases"/>
    <property type="match status" value="1"/>
</dbReference>
<dbReference type="SMART" id="SM00174">
    <property type="entry name" value="RHO"/>
    <property type="match status" value="1"/>
</dbReference>
<evidence type="ECO:0000259" key="21">
    <source>
        <dbReference type="PROSITE" id="PS50862"/>
    </source>
</evidence>
<dbReference type="Gene3D" id="3.30.930.10">
    <property type="entry name" value="Bira Bifunctional Protein, Domain 2"/>
    <property type="match status" value="1"/>
</dbReference>
<keyword evidence="7" id="KW-0378">Hydrolase</keyword>
<keyword evidence="5" id="KW-0479">Metal-binding</keyword>
<keyword evidence="14" id="KW-0449">Lipoprotein</keyword>
<accession>A0A2H4SUC6</accession>
<evidence type="ECO:0000313" key="22">
    <source>
        <dbReference type="EMBL" id="ATY66706.1"/>
    </source>
</evidence>
<dbReference type="InterPro" id="IPR002314">
    <property type="entry name" value="aa-tRNA-synt_IIb"/>
</dbReference>
<dbReference type="PRINTS" id="PR00981">
    <property type="entry name" value="TRNASYNTHSER"/>
</dbReference>
<dbReference type="PROSITE" id="PS51419">
    <property type="entry name" value="RAB"/>
    <property type="match status" value="1"/>
</dbReference>
<dbReference type="PROSITE" id="PS50862">
    <property type="entry name" value="AA_TRNA_LIGASE_II"/>
    <property type="match status" value="1"/>
</dbReference>
<dbReference type="Gene3D" id="1.10.287.40">
    <property type="entry name" value="Serine-tRNA synthetase, tRNA binding domain"/>
    <property type="match status" value="1"/>
</dbReference>
<dbReference type="InterPro" id="IPR033729">
    <property type="entry name" value="SerRS_core"/>
</dbReference>
<keyword evidence="15" id="KW-0636">Prenylation</keyword>
<evidence type="ECO:0000256" key="13">
    <source>
        <dbReference type="ARBA" id="ARBA00023146"/>
    </source>
</evidence>
<evidence type="ECO:0000256" key="8">
    <source>
        <dbReference type="ARBA" id="ARBA00022840"/>
    </source>
</evidence>
<evidence type="ECO:0000256" key="18">
    <source>
        <dbReference type="ARBA" id="ARBA00037969"/>
    </source>
</evidence>
<comment type="subcellular location">
    <subcellularLocation>
        <location evidence="19">Endomembrane system</location>
        <topology evidence="19">Lipid-anchor</topology>
        <orientation evidence="19">Cytoplasmic side</orientation>
    </subcellularLocation>
</comment>
<comment type="catalytic activity">
    <reaction evidence="20">
        <text>GTP + H2O = GDP + phosphate + H(+)</text>
        <dbReference type="Rhea" id="RHEA:19669"/>
        <dbReference type="ChEBI" id="CHEBI:15377"/>
        <dbReference type="ChEBI" id="CHEBI:15378"/>
        <dbReference type="ChEBI" id="CHEBI:37565"/>
        <dbReference type="ChEBI" id="CHEBI:43474"/>
        <dbReference type="ChEBI" id="CHEBI:58189"/>
    </reaction>
    <physiologicalReaction direction="left-to-right" evidence="20">
        <dbReference type="Rhea" id="RHEA:19670"/>
    </physiologicalReaction>
</comment>
<dbReference type="VEuPathDB" id="FungiDB:CCM_03943"/>
<dbReference type="GO" id="GO:0005525">
    <property type="term" value="F:GTP binding"/>
    <property type="evidence" value="ECO:0007669"/>
    <property type="project" value="UniProtKB-KW"/>
</dbReference>
<keyword evidence="10" id="KW-0648">Protein biosynthesis</keyword>
<evidence type="ECO:0000256" key="5">
    <source>
        <dbReference type="ARBA" id="ARBA00022723"/>
    </source>
</evidence>
<proteinExistence type="inferred from homology"/>
<dbReference type="SMART" id="SM00173">
    <property type="entry name" value="RAS"/>
    <property type="match status" value="1"/>
</dbReference>